<dbReference type="InterPro" id="IPR002528">
    <property type="entry name" value="MATE_fam"/>
</dbReference>
<feature type="transmembrane region" description="Helical" evidence="2">
    <location>
        <begin position="171"/>
        <end position="190"/>
    </location>
</feature>
<dbReference type="EMBL" id="JAUSZT010000003">
    <property type="protein sequence ID" value="MDQ0997306.1"/>
    <property type="molecule type" value="Genomic_DNA"/>
</dbReference>
<sequence length="360" mass="39785">MSVVTTQEAVPQHAWRDEIVAMLTLSWPIILTNVAQVAMTATDVMMLGWLGPHALAAGALGTNLYYVPMIFGLGLMTATTPMIARELGRNRFTVREIRRTVRQGLWIGVTISIPIWLVLWNATPILLAMGQDADLAQEAGTYVRALQWAVLPFYFYIVLRSFMAALERPGWALVIAFLAVGFNALANYALIFGHFGFPKMGIIGSGIATALSSVLMFSGLVAVISLDRRFRRYRLFGRFWRADWPRYAQLMRLGLPIAAILSFEVTIFNAAAFLMGIIGPSSLAAHAIAIQIASISFMVPLGFGQAATVRVGRAYGAQDSDGIKKSRLGRLHCRYRFHGAYRPVDDTGTFTAHPRLHRYS</sequence>
<comment type="caution">
    <text evidence="3">The sequence shown here is derived from an EMBL/GenBank/DDBJ whole genome shotgun (WGS) entry which is preliminary data.</text>
</comment>
<dbReference type="InterPro" id="IPR050222">
    <property type="entry name" value="MATE_MdtK"/>
</dbReference>
<keyword evidence="2" id="KW-0472">Membrane</keyword>
<dbReference type="CDD" id="cd13131">
    <property type="entry name" value="MATE_NorM_like"/>
    <property type="match status" value="1"/>
</dbReference>
<evidence type="ECO:0000256" key="2">
    <source>
        <dbReference type="SAM" id="Phobius"/>
    </source>
</evidence>
<feature type="transmembrane region" description="Helical" evidence="2">
    <location>
        <begin position="253"/>
        <end position="278"/>
    </location>
</feature>
<keyword evidence="4" id="KW-1185">Reference proteome</keyword>
<proteinExistence type="predicted"/>
<reference evidence="3 4" key="1">
    <citation type="submission" date="2023-07" db="EMBL/GenBank/DDBJ databases">
        <title>Comparative genomics of wheat-associated soil bacteria to identify genetic determinants of phenazine resistance.</title>
        <authorList>
            <person name="Mouncey N."/>
        </authorList>
    </citation>
    <scope>NUCLEOTIDE SEQUENCE [LARGE SCALE GENOMIC DNA]</scope>
    <source>
        <strain evidence="3 4">W4I11</strain>
    </source>
</reference>
<feature type="transmembrane region" description="Helical" evidence="2">
    <location>
        <begin position="202"/>
        <end position="226"/>
    </location>
</feature>
<keyword evidence="1" id="KW-0813">Transport</keyword>
<keyword evidence="2" id="KW-0812">Transmembrane</keyword>
<gene>
    <name evidence="3" type="ORF">QFZ34_002488</name>
</gene>
<evidence type="ECO:0000313" key="4">
    <source>
        <dbReference type="Proteomes" id="UP001237780"/>
    </source>
</evidence>
<evidence type="ECO:0000256" key="1">
    <source>
        <dbReference type="ARBA" id="ARBA00022448"/>
    </source>
</evidence>
<organism evidence="3 4">
    <name type="scientific">Phyllobacterium ifriqiyense</name>
    <dbReference type="NCBI Taxonomy" id="314238"/>
    <lineage>
        <taxon>Bacteria</taxon>
        <taxon>Pseudomonadati</taxon>
        <taxon>Pseudomonadota</taxon>
        <taxon>Alphaproteobacteria</taxon>
        <taxon>Hyphomicrobiales</taxon>
        <taxon>Phyllobacteriaceae</taxon>
        <taxon>Phyllobacterium</taxon>
    </lineage>
</organism>
<feature type="transmembrane region" description="Helical" evidence="2">
    <location>
        <begin position="141"/>
        <end position="159"/>
    </location>
</feature>
<evidence type="ECO:0000313" key="3">
    <source>
        <dbReference type="EMBL" id="MDQ0997306.1"/>
    </source>
</evidence>
<feature type="transmembrane region" description="Helical" evidence="2">
    <location>
        <begin position="65"/>
        <end position="84"/>
    </location>
</feature>
<accession>A0ABU0S985</accession>
<protein>
    <submittedName>
        <fullName evidence="3">MATE family multidrug resistance protein</fullName>
    </submittedName>
</protein>
<dbReference type="PANTHER" id="PTHR43298">
    <property type="entry name" value="MULTIDRUG RESISTANCE PROTEIN NORM-RELATED"/>
    <property type="match status" value="1"/>
</dbReference>
<name>A0ABU0S985_9HYPH</name>
<feature type="transmembrane region" description="Helical" evidence="2">
    <location>
        <begin position="284"/>
        <end position="303"/>
    </location>
</feature>
<dbReference type="Pfam" id="PF01554">
    <property type="entry name" value="MatE"/>
    <property type="match status" value="2"/>
</dbReference>
<keyword evidence="2" id="KW-1133">Transmembrane helix</keyword>
<dbReference type="NCBIfam" id="TIGR00797">
    <property type="entry name" value="matE"/>
    <property type="match status" value="1"/>
</dbReference>
<dbReference type="PANTHER" id="PTHR43298:SF2">
    <property type="entry name" value="FMN_FAD EXPORTER YEEO-RELATED"/>
    <property type="match status" value="1"/>
</dbReference>
<dbReference type="Proteomes" id="UP001237780">
    <property type="component" value="Unassembled WGS sequence"/>
</dbReference>
<feature type="transmembrane region" description="Helical" evidence="2">
    <location>
        <begin position="105"/>
        <end position="129"/>
    </location>
</feature>